<dbReference type="PANTHER" id="PTHR33908">
    <property type="entry name" value="MANNOSYLTRANSFERASE YKCB-RELATED"/>
    <property type="match status" value="1"/>
</dbReference>
<gene>
    <name evidence="10" type="ORF">COT51_01260</name>
</gene>
<keyword evidence="2" id="KW-1003">Cell membrane</keyword>
<dbReference type="PANTHER" id="PTHR33908:SF11">
    <property type="entry name" value="MEMBRANE PROTEIN"/>
    <property type="match status" value="1"/>
</dbReference>
<comment type="caution">
    <text evidence="10">The sequence shown here is derived from an EMBL/GenBank/DDBJ whole genome shotgun (WGS) entry which is preliminary data.</text>
</comment>
<feature type="domain" description="Glycosyltransferase RgtA/B/C/D-like" evidence="9">
    <location>
        <begin position="64"/>
        <end position="211"/>
    </location>
</feature>
<keyword evidence="3" id="KW-0328">Glycosyltransferase</keyword>
<evidence type="ECO:0000256" key="8">
    <source>
        <dbReference type="SAM" id="Phobius"/>
    </source>
</evidence>
<evidence type="ECO:0000313" key="11">
    <source>
        <dbReference type="Proteomes" id="UP000231098"/>
    </source>
</evidence>
<keyword evidence="6 8" id="KW-1133">Transmembrane helix</keyword>
<feature type="transmembrane region" description="Helical" evidence="8">
    <location>
        <begin position="296"/>
        <end position="314"/>
    </location>
</feature>
<sequence>MLEKIAKLLIPFLPFLLVTLFLRLPSFFEPYWQYDESITLSVAQGIRRGEVLYKEIADNKPPLLYLTMALFGGTLLGGKIATAIFVILAEIGFFLLAEKLLKDRKKAFIALSIFTILINIPTFEGNLINGEIFFIAPIIWGALLALSASSKKALLATGFLYGVAILFKAPAITDFGALVVFFWVMRKKSWIKDFIWLVTGGFLSFLPFIVHFLLKGAFIDFLNQVFLFNFSYTTAWVPFHTNPRLFLALKLLSLLIFTFVIIRFRKRLSQDGEGTIFLLFWLGFSVNGAMISSRPYAHYLIQIIPPVSIILAFIIDKKWNLARTFSLLTIVFLYISVSTQRFDFYPTVPYYRCFFAGFLTGQSTETFYYDYNPALTKIYKAAEIVENNSSKEDEILVWADLPEIYTLTKRGVFGRYPTLYQIKSWPDGRTSLNTVLKTEKPRLIVVDKSRKLWSEIKTLMSKYQRVGKVDNLIVLSSGDEK</sequence>
<feature type="transmembrane region" description="Helical" evidence="8">
    <location>
        <begin position="194"/>
        <end position="214"/>
    </location>
</feature>
<proteinExistence type="predicted"/>
<protein>
    <recommendedName>
        <fullName evidence="9">Glycosyltransferase RgtA/B/C/D-like domain-containing protein</fullName>
    </recommendedName>
</protein>
<dbReference type="GO" id="GO:0009103">
    <property type="term" value="P:lipopolysaccharide biosynthetic process"/>
    <property type="evidence" value="ECO:0007669"/>
    <property type="project" value="UniProtKB-ARBA"/>
</dbReference>
<reference evidence="11" key="1">
    <citation type="submission" date="2017-09" db="EMBL/GenBank/DDBJ databases">
        <title>Depth-based differentiation of microbial function through sediment-hosted aquifers and enrichment of novel symbionts in the deep terrestrial subsurface.</title>
        <authorList>
            <person name="Probst A.J."/>
            <person name="Ladd B."/>
            <person name="Jarett J.K."/>
            <person name="Geller-Mcgrath D.E."/>
            <person name="Sieber C.M.K."/>
            <person name="Emerson J.B."/>
            <person name="Anantharaman K."/>
            <person name="Thomas B.C."/>
            <person name="Malmstrom R."/>
            <person name="Stieglmeier M."/>
            <person name="Klingl A."/>
            <person name="Woyke T."/>
            <person name="Ryan C.M."/>
            <person name="Banfield J.F."/>
        </authorList>
    </citation>
    <scope>NUCLEOTIDE SEQUENCE [LARGE SCALE GENOMIC DNA]</scope>
</reference>
<dbReference type="Proteomes" id="UP000231098">
    <property type="component" value="Unassembled WGS sequence"/>
</dbReference>
<evidence type="ECO:0000256" key="2">
    <source>
        <dbReference type="ARBA" id="ARBA00022475"/>
    </source>
</evidence>
<evidence type="ECO:0000313" key="10">
    <source>
        <dbReference type="EMBL" id="PIS21730.1"/>
    </source>
</evidence>
<feature type="transmembrane region" description="Helical" evidence="8">
    <location>
        <begin position="274"/>
        <end position="290"/>
    </location>
</feature>
<evidence type="ECO:0000256" key="5">
    <source>
        <dbReference type="ARBA" id="ARBA00022692"/>
    </source>
</evidence>
<feature type="transmembrane region" description="Helical" evidence="8">
    <location>
        <begin position="245"/>
        <end position="262"/>
    </location>
</feature>
<keyword evidence="5 8" id="KW-0812">Transmembrane</keyword>
<feature type="transmembrane region" description="Helical" evidence="8">
    <location>
        <begin position="63"/>
        <end position="95"/>
    </location>
</feature>
<evidence type="ECO:0000256" key="1">
    <source>
        <dbReference type="ARBA" id="ARBA00004651"/>
    </source>
</evidence>
<feature type="transmembrane region" description="Helical" evidence="8">
    <location>
        <begin position="129"/>
        <end position="147"/>
    </location>
</feature>
<organism evidence="10 11">
    <name type="scientific">candidate division WWE3 bacterium CG08_land_8_20_14_0_20_41_15</name>
    <dbReference type="NCBI Taxonomy" id="1975086"/>
    <lineage>
        <taxon>Bacteria</taxon>
        <taxon>Katanobacteria</taxon>
    </lineage>
</organism>
<keyword evidence="4" id="KW-0808">Transferase</keyword>
<evidence type="ECO:0000256" key="3">
    <source>
        <dbReference type="ARBA" id="ARBA00022676"/>
    </source>
</evidence>
<evidence type="ECO:0000256" key="7">
    <source>
        <dbReference type="ARBA" id="ARBA00023136"/>
    </source>
</evidence>
<dbReference type="AlphaFoldDB" id="A0A2H0X9W1"/>
<dbReference type="InterPro" id="IPR038731">
    <property type="entry name" value="RgtA/B/C-like"/>
</dbReference>
<feature type="transmembrane region" description="Helical" evidence="8">
    <location>
        <begin position="159"/>
        <end position="182"/>
    </location>
</feature>
<dbReference type="GO" id="GO:0016763">
    <property type="term" value="F:pentosyltransferase activity"/>
    <property type="evidence" value="ECO:0007669"/>
    <property type="project" value="TreeGrafter"/>
</dbReference>
<name>A0A2H0X9W1_UNCKA</name>
<evidence type="ECO:0000259" key="9">
    <source>
        <dbReference type="Pfam" id="PF13231"/>
    </source>
</evidence>
<keyword evidence="7 8" id="KW-0472">Membrane</keyword>
<evidence type="ECO:0000256" key="4">
    <source>
        <dbReference type="ARBA" id="ARBA00022679"/>
    </source>
</evidence>
<dbReference type="EMBL" id="PEYV01000023">
    <property type="protein sequence ID" value="PIS21730.1"/>
    <property type="molecule type" value="Genomic_DNA"/>
</dbReference>
<accession>A0A2H0X9W1</accession>
<dbReference type="Pfam" id="PF13231">
    <property type="entry name" value="PMT_2"/>
    <property type="match status" value="1"/>
</dbReference>
<evidence type="ECO:0000256" key="6">
    <source>
        <dbReference type="ARBA" id="ARBA00022989"/>
    </source>
</evidence>
<dbReference type="InterPro" id="IPR050297">
    <property type="entry name" value="LipidA_mod_glycosyltrf_83"/>
</dbReference>
<comment type="subcellular location">
    <subcellularLocation>
        <location evidence="1">Cell membrane</location>
        <topology evidence="1">Multi-pass membrane protein</topology>
    </subcellularLocation>
</comment>
<dbReference type="GO" id="GO:0005886">
    <property type="term" value="C:plasma membrane"/>
    <property type="evidence" value="ECO:0007669"/>
    <property type="project" value="UniProtKB-SubCell"/>
</dbReference>